<keyword evidence="3" id="KW-1185">Reference proteome</keyword>
<name>A0ABV5YD41_9ACTN</name>
<evidence type="ECO:0000313" key="2">
    <source>
        <dbReference type="EMBL" id="MFB9832372.1"/>
    </source>
</evidence>
<reference evidence="2 3" key="1">
    <citation type="submission" date="2024-09" db="EMBL/GenBank/DDBJ databases">
        <authorList>
            <person name="Sun Q."/>
            <person name="Mori K."/>
        </authorList>
    </citation>
    <scope>NUCLEOTIDE SEQUENCE [LARGE SCALE GENOMIC DNA]</scope>
    <source>
        <strain evidence="2 3">TBRC 0563</strain>
    </source>
</reference>
<evidence type="ECO:0000313" key="3">
    <source>
        <dbReference type="Proteomes" id="UP001589627"/>
    </source>
</evidence>
<sequence length="108" mass="11498">MSQPYQHAPPPKDHRVAPNNGGLPAPAAAQLKRRDPPGVRYCHARGESARLNPRRSTGAGMALRSVLFGTITLGTWVKLGGRIRGVREAAGLRPSRSGGMGLLVEIAR</sequence>
<accession>A0ABV5YD41</accession>
<protein>
    <submittedName>
        <fullName evidence="2">Uncharacterized protein</fullName>
    </submittedName>
</protein>
<feature type="compositionally biased region" description="Low complexity" evidence="1">
    <location>
        <begin position="17"/>
        <end position="29"/>
    </location>
</feature>
<gene>
    <name evidence="2" type="ORF">ACFFNX_09255</name>
</gene>
<dbReference type="EMBL" id="JBHLZP010000047">
    <property type="protein sequence ID" value="MFB9832372.1"/>
    <property type="molecule type" value="Genomic_DNA"/>
</dbReference>
<dbReference type="Proteomes" id="UP001589627">
    <property type="component" value="Unassembled WGS sequence"/>
</dbReference>
<feature type="region of interest" description="Disordered" evidence="1">
    <location>
        <begin position="1"/>
        <end position="36"/>
    </location>
</feature>
<proteinExistence type="predicted"/>
<comment type="caution">
    <text evidence="2">The sequence shown here is derived from an EMBL/GenBank/DDBJ whole genome shotgun (WGS) entry which is preliminary data.</text>
</comment>
<evidence type="ECO:0000256" key="1">
    <source>
        <dbReference type="SAM" id="MobiDB-lite"/>
    </source>
</evidence>
<dbReference type="RefSeq" id="WP_378198070.1">
    <property type="nucleotide sequence ID" value="NZ_JBHLZP010000047.1"/>
</dbReference>
<organism evidence="2 3">
    <name type="scientific">Actinoallomurus acaciae</name>
    <dbReference type="NCBI Taxonomy" id="502577"/>
    <lineage>
        <taxon>Bacteria</taxon>
        <taxon>Bacillati</taxon>
        <taxon>Actinomycetota</taxon>
        <taxon>Actinomycetes</taxon>
        <taxon>Streptosporangiales</taxon>
        <taxon>Thermomonosporaceae</taxon>
        <taxon>Actinoallomurus</taxon>
    </lineage>
</organism>